<evidence type="ECO:0000313" key="2">
    <source>
        <dbReference type="Proteomes" id="UP000004277"/>
    </source>
</evidence>
<sequence length="459" mass="49932">MRRVFVANRGEIAVRVIRACRELGVEVVLGVSEADRDALPARLADRAVCIGPAPSPKSYLRPELLVTAAAATGCDAVHPGYGFLSERAAFARACNEMNLAFIGPSADAIDAMGDKLSAIRLAKQAGVPVVPGSDKLSSLADVQAAAQRVGYPCLMKASAGGGGRGMRIVRAPDELAGAFESAQAEAEAAFGDATVYLEKFIERAKHIEFQIMGDQHGNLVHLFERDCSVQRRHQKLIEEAPSPILPPARRAEMADAALALARAVGYFSAGTVEFVYDAETDEFYFLEMNTRIQVEHPVTEMITGVDLVQEQIRVAAGERLSFRQQDLAIRGHAIECRVNAEDPRHGFRPAPGRLQVWQPPSLPGIRLDTHCYEGYLIPPFYDSMIAKLIAHGEDRQQAIALALGALQGFRVEGITTTMPLHQDILSSHAFRDAEVTTRWLEASFLPEWQQAALAAQEVA</sequence>
<proteinExistence type="predicted"/>
<evidence type="ECO:0000313" key="1">
    <source>
        <dbReference type="EMBL" id="TMS56917.1"/>
    </source>
</evidence>
<comment type="caution">
    <text evidence="1">The sequence shown here is derived from an EMBL/GenBank/DDBJ whole genome shotgun (WGS) entry which is preliminary data.</text>
</comment>
<reference evidence="1" key="1">
    <citation type="submission" date="2019-05" db="EMBL/GenBank/DDBJ databases">
        <title>Revised genome assembly of Burkholderiaceae (previously Ralstonia) sp. PBA.</title>
        <authorList>
            <person name="Gan H.M."/>
        </authorList>
    </citation>
    <scope>NUCLEOTIDE SEQUENCE</scope>
    <source>
        <strain evidence="1">PBA</strain>
    </source>
</reference>
<organism evidence="1 2">
    <name type="scientific">Imbroritus primus</name>
    <dbReference type="NCBI Taxonomy" id="3058603"/>
    <lineage>
        <taxon>Bacteria</taxon>
        <taxon>Pseudomonadati</taxon>
        <taxon>Pseudomonadota</taxon>
        <taxon>Betaproteobacteria</taxon>
        <taxon>Burkholderiales</taxon>
        <taxon>Burkholderiaceae</taxon>
        <taxon>Imbroritus</taxon>
    </lineage>
</organism>
<protein>
    <submittedName>
        <fullName evidence="1">Acetyl-CoA carboxylase biotin carboxylase subunit</fullName>
        <ecNumber evidence="1">6.3.4.14</ecNumber>
    </submittedName>
</protein>
<keyword evidence="1" id="KW-0436">Ligase</keyword>
<dbReference type="Proteomes" id="UP000004277">
    <property type="component" value="Unassembled WGS sequence"/>
</dbReference>
<dbReference type="EMBL" id="AKCV02000026">
    <property type="protein sequence ID" value="TMS56917.1"/>
    <property type="molecule type" value="Genomic_DNA"/>
</dbReference>
<accession>A0ACD3SL22</accession>
<keyword evidence="2" id="KW-1185">Reference proteome</keyword>
<name>A0ACD3SL22_9BURK</name>
<dbReference type="EC" id="6.3.4.14" evidence="1"/>
<gene>
    <name evidence="1" type="primary">accC</name>
    <name evidence="1" type="ORF">MW7_017225</name>
</gene>